<organism evidence="1 2">
    <name type="scientific">Variovorax defluvii</name>
    <dbReference type="NCBI Taxonomy" id="913761"/>
    <lineage>
        <taxon>Bacteria</taxon>
        <taxon>Pseudomonadati</taxon>
        <taxon>Pseudomonadota</taxon>
        <taxon>Betaproteobacteria</taxon>
        <taxon>Burkholderiales</taxon>
        <taxon>Comamonadaceae</taxon>
        <taxon>Variovorax</taxon>
    </lineage>
</organism>
<protein>
    <submittedName>
        <fullName evidence="1">Uncharacterized protein</fullName>
    </submittedName>
</protein>
<evidence type="ECO:0000313" key="2">
    <source>
        <dbReference type="Proteomes" id="UP001500975"/>
    </source>
</evidence>
<evidence type="ECO:0000313" key="1">
    <source>
        <dbReference type="EMBL" id="GAA4340057.1"/>
    </source>
</evidence>
<reference evidence="2" key="1">
    <citation type="journal article" date="2019" name="Int. J. Syst. Evol. Microbiol.">
        <title>The Global Catalogue of Microorganisms (GCM) 10K type strain sequencing project: providing services to taxonomists for standard genome sequencing and annotation.</title>
        <authorList>
            <consortium name="The Broad Institute Genomics Platform"/>
            <consortium name="The Broad Institute Genome Sequencing Center for Infectious Disease"/>
            <person name="Wu L."/>
            <person name="Ma J."/>
        </authorList>
    </citation>
    <scope>NUCLEOTIDE SEQUENCE [LARGE SCALE GENOMIC DNA]</scope>
    <source>
        <strain evidence="2">JCM 17804</strain>
    </source>
</reference>
<accession>A0ABP8HJ42</accession>
<proteinExistence type="predicted"/>
<name>A0ABP8HJ42_9BURK</name>
<dbReference type="EMBL" id="BAABGJ010000015">
    <property type="protein sequence ID" value="GAA4340057.1"/>
    <property type="molecule type" value="Genomic_DNA"/>
</dbReference>
<keyword evidence="2" id="KW-1185">Reference proteome</keyword>
<comment type="caution">
    <text evidence="1">The sequence shown here is derived from an EMBL/GenBank/DDBJ whole genome shotgun (WGS) entry which is preliminary data.</text>
</comment>
<dbReference type="RefSeq" id="WP_345537550.1">
    <property type="nucleotide sequence ID" value="NZ_BAABGJ010000015.1"/>
</dbReference>
<gene>
    <name evidence="1" type="ORF">GCM10023165_19790</name>
</gene>
<dbReference type="Proteomes" id="UP001500975">
    <property type="component" value="Unassembled WGS sequence"/>
</dbReference>
<sequence length="161" mass="17967">MTTPSTRQKLRQRLYLKEYLKELAALTGRPVQCGDLLSLEQTADLQAARQKCGVEAAVSTDILFSDRGSERFGAFLRRLHDANPSAIYVWTPRTIDCGALLVPSLSAIQWGFDFAVNEEGILAFVTSDLADRLLLDFSELPTDEQRMKIEIQGPNWGSVAY</sequence>